<proteinExistence type="predicted"/>
<gene>
    <name evidence="1" type="ORF">QAD02_024002</name>
</gene>
<evidence type="ECO:0000313" key="2">
    <source>
        <dbReference type="Proteomes" id="UP001239111"/>
    </source>
</evidence>
<evidence type="ECO:0000313" key="1">
    <source>
        <dbReference type="EMBL" id="KAJ8688207.1"/>
    </source>
</evidence>
<dbReference type="EMBL" id="CM056741">
    <property type="protein sequence ID" value="KAJ8688207.1"/>
    <property type="molecule type" value="Genomic_DNA"/>
</dbReference>
<dbReference type="Proteomes" id="UP001239111">
    <property type="component" value="Chromosome 1"/>
</dbReference>
<keyword evidence="2" id="KW-1185">Reference proteome</keyword>
<accession>A0ACC2PXK6</accession>
<name>A0ACC2PXK6_9HYME</name>
<reference evidence="1" key="1">
    <citation type="submission" date="2023-04" db="EMBL/GenBank/DDBJ databases">
        <title>A chromosome-level genome assembly of the parasitoid wasp Eretmocerus hayati.</title>
        <authorList>
            <person name="Zhong Y."/>
            <person name="Liu S."/>
            <person name="Liu Y."/>
        </authorList>
    </citation>
    <scope>NUCLEOTIDE SEQUENCE</scope>
    <source>
        <strain evidence="1">ZJU_SS_LIU_2023</strain>
    </source>
</reference>
<protein>
    <submittedName>
        <fullName evidence="1">Uncharacterized protein</fullName>
    </submittedName>
</protein>
<sequence length="436" mass="48674">MAREREQQVLFSTASAAALLFAKKTPLMCLDRKRLASCCYQIDAEKSKSDVSHVEKKCIKCLSSIARGLSHTCNESTRIENLKALLSSTSDKSRQIVVSSELRDLIDQRDKSESSSDISLSTLGRPMRVEINPKPTTESPELIPAEVMVSLQADYNLSKNVTLGIVSTVRRVTGKRKIIESGVNTKLKDAAHQLDQFFSVLKTTFVKMKNDSRSEEELTVVYCHDIDGLIKYIKEKRDVDNVLLKIGVDGGRGSLKICLSIQDSSDDSLAQSADLRVKKSKLGAKSKRFLDSGVKKLFLIGIVESCQENYENISKLWSLIGINKIDGKYAVDLKIANILAGIGSHSSTYPCTWCFAPKNELHKECTTSRTIASIKKYSRAWHEKGSKKSDCKYFFNCELMTQPGLQNHFMNFIDERIRHSTSQLNGNNHKSATGID</sequence>
<comment type="caution">
    <text evidence="1">The sequence shown here is derived from an EMBL/GenBank/DDBJ whole genome shotgun (WGS) entry which is preliminary data.</text>
</comment>
<organism evidence="1 2">
    <name type="scientific">Eretmocerus hayati</name>
    <dbReference type="NCBI Taxonomy" id="131215"/>
    <lineage>
        <taxon>Eukaryota</taxon>
        <taxon>Metazoa</taxon>
        <taxon>Ecdysozoa</taxon>
        <taxon>Arthropoda</taxon>
        <taxon>Hexapoda</taxon>
        <taxon>Insecta</taxon>
        <taxon>Pterygota</taxon>
        <taxon>Neoptera</taxon>
        <taxon>Endopterygota</taxon>
        <taxon>Hymenoptera</taxon>
        <taxon>Apocrita</taxon>
        <taxon>Proctotrupomorpha</taxon>
        <taxon>Chalcidoidea</taxon>
        <taxon>Aphelinidae</taxon>
        <taxon>Aphelininae</taxon>
        <taxon>Eretmocerus</taxon>
    </lineage>
</organism>